<dbReference type="AlphaFoldDB" id="A0A0F9JF00"/>
<accession>A0A0F9JF00</accession>
<organism evidence="1">
    <name type="scientific">marine sediment metagenome</name>
    <dbReference type="NCBI Taxonomy" id="412755"/>
    <lineage>
        <taxon>unclassified sequences</taxon>
        <taxon>metagenomes</taxon>
        <taxon>ecological metagenomes</taxon>
    </lineage>
</organism>
<sequence>MRIEITPAKIFSVVLLILFQNFFKREFGAISLLFQKSDKGLPYYIHNFVIMLFIENLPFSKEIVEKVPNGMKNFIWYTIEKELTIQDNPIIYLSLRAIYKQRNSLPLSIDFLKFFTEWYTTKQNKDVEKALSKLNFLIYYLLEIPFEELTTDRQKPKVEASKKLYFIKYRLDDIWRDCFKSRYEDEERLVKDFVSYQKFNEIKERKGIYYISNPWDDESLSFKIEKEDESELIKALNSLILSPRFSSIYHLDSNEIEYIFTLLDKKSPYINRDFEFILEGKTYYCRFANTSERLLIISKTFRPSGEESDTSYRNLLLFNMFMNPEFKQKSKVKEDLFANRIPISFFVKGFDRFEEDKIIEVSKHLNFFMSHYDKESPYILIHSTKTEKGESIKELKLPEMEFPKKISSGKKDPILLDIAIAAHLSKQIRLKFLYYYQILEYAAFYFVDSEVKQDILRIITSPTIHANPDKHINDLMDIITKLKETEDVRLNKLIKSGCSIGEIWKEIQLYMPYFSSRQEFEGGFYIEPLITKDMTQGDFSREWFPKIPDTLRKIRNALVHSRDTRLGLVIIPSRENDPKLKPWIPIIRCVAEQTLIYC</sequence>
<name>A0A0F9JF00_9ZZZZ</name>
<gene>
    <name evidence="1" type="ORF">LCGC14_1537620</name>
</gene>
<evidence type="ECO:0000313" key="1">
    <source>
        <dbReference type="EMBL" id="KKM60851.1"/>
    </source>
</evidence>
<reference evidence="1" key="1">
    <citation type="journal article" date="2015" name="Nature">
        <title>Complex archaea that bridge the gap between prokaryotes and eukaryotes.</title>
        <authorList>
            <person name="Spang A."/>
            <person name="Saw J.H."/>
            <person name="Jorgensen S.L."/>
            <person name="Zaremba-Niedzwiedzka K."/>
            <person name="Martijn J."/>
            <person name="Lind A.E."/>
            <person name="van Eijk R."/>
            <person name="Schleper C."/>
            <person name="Guy L."/>
            <person name="Ettema T.J."/>
        </authorList>
    </citation>
    <scope>NUCLEOTIDE SEQUENCE</scope>
</reference>
<comment type="caution">
    <text evidence="1">The sequence shown here is derived from an EMBL/GenBank/DDBJ whole genome shotgun (WGS) entry which is preliminary data.</text>
</comment>
<proteinExistence type="predicted"/>
<dbReference type="EMBL" id="LAZR01011596">
    <property type="protein sequence ID" value="KKM60851.1"/>
    <property type="molecule type" value="Genomic_DNA"/>
</dbReference>
<protein>
    <submittedName>
        <fullName evidence="1">Uncharacterized protein</fullName>
    </submittedName>
</protein>